<dbReference type="Proteomes" id="UP000281553">
    <property type="component" value="Unassembled WGS sequence"/>
</dbReference>
<evidence type="ECO:0000256" key="2">
    <source>
        <dbReference type="ARBA" id="ARBA00005666"/>
    </source>
</evidence>
<dbReference type="Pfam" id="PF00307">
    <property type="entry name" value="CH"/>
    <property type="match status" value="1"/>
</dbReference>
<evidence type="ECO:0000313" key="9">
    <source>
        <dbReference type="EMBL" id="VDN40848.1"/>
    </source>
</evidence>
<organism evidence="9 10">
    <name type="scientific">Dibothriocephalus latus</name>
    <name type="common">Fish tapeworm</name>
    <name type="synonym">Diphyllobothrium latum</name>
    <dbReference type="NCBI Taxonomy" id="60516"/>
    <lineage>
        <taxon>Eukaryota</taxon>
        <taxon>Metazoa</taxon>
        <taxon>Spiralia</taxon>
        <taxon>Lophotrochozoa</taxon>
        <taxon>Platyhelminthes</taxon>
        <taxon>Cestoda</taxon>
        <taxon>Eucestoda</taxon>
        <taxon>Diphyllobothriidea</taxon>
        <taxon>Diphyllobothriidae</taxon>
        <taxon>Dibothriocephalus</taxon>
    </lineage>
</organism>
<comment type="subcellular location">
    <subcellularLocation>
        <location evidence="1">Cytoplasm</location>
        <location evidence="1">Cytoskeleton</location>
    </subcellularLocation>
</comment>
<dbReference type="GO" id="GO:0071963">
    <property type="term" value="P:establishment or maintenance of cell polarity regulating cell shape"/>
    <property type="evidence" value="ECO:0007669"/>
    <property type="project" value="TreeGrafter"/>
</dbReference>
<dbReference type="InterPro" id="IPR028433">
    <property type="entry name" value="Parvin"/>
</dbReference>
<dbReference type="GO" id="GO:0005737">
    <property type="term" value="C:cytoplasm"/>
    <property type="evidence" value="ECO:0007669"/>
    <property type="project" value="TreeGrafter"/>
</dbReference>
<keyword evidence="6" id="KW-0009">Actin-binding</keyword>
<keyword evidence="3" id="KW-0963">Cytoplasm</keyword>
<gene>
    <name evidence="9" type="ORF">DILT_LOCUS18359</name>
</gene>
<sequence length="158" mass="18111">MADTLVDWINRELIDDRILVRDIEGDFYDGQVLQKLLEKFTKRSTNYPELTQTEMGQRQRLKVVLEEINNALGVSEAYAAQQWPISAIFTRDLVATLRLLVALARRFAPLIRLPAGVHLTVLIVRKLNGVLQHRRQAEMITEAEDIQGELIADAYVNR</sequence>
<dbReference type="FunFam" id="1.10.418.10:FF:000011">
    <property type="entry name" value="Parvin, beta"/>
    <property type="match status" value="1"/>
</dbReference>
<keyword evidence="10" id="KW-1185">Reference proteome</keyword>
<evidence type="ECO:0000256" key="6">
    <source>
        <dbReference type="ARBA" id="ARBA00023203"/>
    </source>
</evidence>
<keyword evidence="4" id="KW-0677">Repeat</keyword>
<dbReference type="GO" id="GO:0003779">
    <property type="term" value="F:actin binding"/>
    <property type="evidence" value="ECO:0007669"/>
    <property type="project" value="UniProtKB-KW"/>
</dbReference>
<dbReference type="InterPro" id="IPR001715">
    <property type="entry name" value="CH_dom"/>
</dbReference>
<dbReference type="GO" id="GO:0030036">
    <property type="term" value="P:actin cytoskeleton organization"/>
    <property type="evidence" value="ECO:0007669"/>
    <property type="project" value="InterPro"/>
</dbReference>
<dbReference type="InterPro" id="IPR036872">
    <property type="entry name" value="CH_dom_sf"/>
</dbReference>
<dbReference type="PROSITE" id="PS50021">
    <property type="entry name" value="CH"/>
    <property type="match status" value="1"/>
</dbReference>
<evidence type="ECO:0000256" key="7">
    <source>
        <dbReference type="ARBA" id="ARBA00023212"/>
    </source>
</evidence>
<reference evidence="9 10" key="1">
    <citation type="submission" date="2018-11" db="EMBL/GenBank/DDBJ databases">
        <authorList>
            <consortium name="Pathogen Informatics"/>
        </authorList>
    </citation>
    <scope>NUCLEOTIDE SEQUENCE [LARGE SCALE GENOMIC DNA]</scope>
</reference>
<evidence type="ECO:0000256" key="3">
    <source>
        <dbReference type="ARBA" id="ARBA00022490"/>
    </source>
</evidence>
<dbReference type="EMBL" id="UYRU01099743">
    <property type="protein sequence ID" value="VDN40848.1"/>
    <property type="molecule type" value="Genomic_DNA"/>
</dbReference>
<dbReference type="GO" id="GO:0030031">
    <property type="term" value="P:cell projection assembly"/>
    <property type="evidence" value="ECO:0007669"/>
    <property type="project" value="TreeGrafter"/>
</dbReference>
<name>A0A3P7NXA1_DIBLA</name>
<evidence type="ECO:0000313" key="10">
    <source>
        <dbReference type="Proteomes" id="UP000281553"/>
    </source>
</evidence>
<dbReference type="GO" id="GO:0034446">
    <property type="term" value="P:substrate adhesion-dependent cell spreading"/>
    <property type="evidence" value="ECO:0007669"/>
    <property type="project" value="TreeGrafter"/>
</dbReference>
<keyword evidence="5" id="KW-0130">Cell adhesion</keyword>
<evidence type="ECO:0000256" key="4">
    <source>
        <dbReference type="ARBA" id="ARBA00022737"/>
    </source>
</evidence>
<feature type="domain" description="Calponin-homology (CH)" evidence="8">
    <location>
        <begin position="1"/>
        <end position="108"/>
    </location>
</feature>
<keyword evidence="7" id="KW-0206">Cytoskeleton</keyword>
<dbReference type="OrthoDB" id="2099265at2759"/>
<protein>
    <recommendedName>
        <fullName evidence="8">Calponin-homology (CH) domain-containing protein</fullName>
    </recommendedName>
</protein>
<dbReference type="GO" id="GO:0005925">
    <property type="term" value="C:focal adhesion"/>
    <property type="evidence" value="ECO:0007669"/>
    <property type="project" value="TreeGrafter"/>
</dbReference>
<accession>A0A3P7NXA1</accession>
<dbReference type="SUPFAM" id="SSF47576">
    <property type="entry name" value="Calponin-homology domain, CH-domain"/>
    <property type="match status" value="1"/>
</dbReference>
<dbReference type="Gene3D" id="1.10.418.10">
    <property type="entry name" value="Calponin-like domain"/>
    <property type="match status" value="1"/>
</dbReference>
<proteinExistence type="inferred from homology"/>
<dbReference type="GO" id="GO:0015629">
    <property type="term" value="C:actin cytoskeleton"/>
    <property type="evidence" value="ECO:0007669"/>
    <property type="project" value="TreeGrafter"/>
</dbReference>
<dbReference type="PANTHER" id="PTHR12114">
    <property type="entry name" value="PARVIN"/>
    <property type="match status" value="1"/>
</dbReference>
<evidence type="ECO:0000256" key="1">
    <source>
        <dbReference type="ARBA" id="ARBA00004245"/>
    </source>
</evidence>
<dbReference type="AlphaFoldDB" id="A0A3P7NXA1"/>
<comment type="similarity">
    <text evidence="2">Belongs to the parvin family.</text>
</comment>
<evidence type="ECO:0000259" key="8">
    <source>
        <dbReference type="PROSITE" id="PS50021"/>
    </source>
</evidence>
<evidence type="ECO:0000256" key="5">
    <source>
        <dbReference type="ARBA" id="ARBA00022889"/>
    </source>
</evidence>
<dbReference type="PANTHER" id="PTHR12114:SF4">
    <property type="entry name" value="GH23568P"/>
    <property type="match status" value="1"/>
</dbReference>